<feature type="domain" description="Trafficking protein particle complex subunit 11" evidence="1">
    <location>
        <begin position="349"/>
        <end position="425"/>
    </location>
</feature>
<organism evidence="2 3">
    <name type="scientific">Malassezia pachydermatis</name>
    <dbReference type="NCBI Taxonomy" id="77020"/>
    <lineage>
        <taxon>Eukaryota</taxon>
        <taxon>Fungi</taxon>
        <taxon>Dikarya</taxon>
        <taxon>Basidiomycota</taxon>
        <taxon>Ustilaginomycotina</taxon>
        <taxon>Malasseziomycetes</taxon>
        <taxon>Malasseziales</taxon>
        <taxon>Malasseziaceae</taxon>
        <taxon>Malassezia</taxon>
    </lineage>
</organism>
<gene>
    <name evidence="2" type="ORF">Malapachy_0789</name>
</gene>
<dbReference type="InterPro" id="IPR021773">
    <property type="entry name" value="TPC11"/>
</dbReference>
<dbReference type="STRING" id="77020.A0A0M8MUY6"/>
<accession>A0A0M8MUY6</accession>
<dbReference type="RefSeq" id="XP_017992476.1">
    <property type="nucleotide sequence ID" value="XM_018135302.1"/>
</dbReference>
<dbReference type="Proteomes" id="UP000037751">
    <property type="component" value="Unassembled WGS sequence"/>
</dbReference>
<evidence type="ECO:0000313" key="2">
    <source>
        <dbReference type="EMBL" id="KOS14844.1"/>
    </source>
</evidence>
<comment type="caution">
    <text evidence="2">The sequence shown here is derived from an EMBL/GenBank/DDBJ whole genome shotgun (WGS) entry which is preliminary data.</text>
</comment>
<evidence type="ECO:0000313" key="3">
    <source>
        <dbReference type="Proteomes" id="UP000037751"/>
    </source>
</evidence>
<dbReference type="OrthoDB" id="6278596at2759"/>
<dbReference type="GeneID" id="28727177"/>
<dbReference type="PANTHER" id="PTHR14374">
    <property type="entry name" value="FOIE GRAS"/>
    <property type="match status" value="1"/>
</dbReference>
<dbReference type="Pfam" id="PF11817">
    <property type="entry name" value="Foie-gras_1"/>
    <property type="match status" value="2"/>
</dbReference>
<sequence length="1080" mass="119244">MDPSKQGGHRATSSSSYPSELIVHLLPCVHVSGLVAERTPSYPTLAHPTSVYPNVCHAIVEAFAPQARPRLWYAPGSPPRLHTVMVDYAHVLPPARMRAGARITDVDAKHALQALPPRSPLSPLFPGGPLFPDGIVSPSWIRKHTEYMPGVHLAFFCLPASTEATLQADTALIEAIIALRTSLAPRGIKVMVVLLCEPASLLAGQEARLHHIRRAAGLEARGTMLVFNAHDMSRLPAFLTDVYATASQHTREHYRQHARHVRRNRARYPPPPSVTQPIMQAAAQAHLLRTPSPILSPPGWHVRTHYKLAVLAELQGEYAEADTQYTEAYEALLRTYLADTKLLAPRTRRWAEAKVLVDTLAFKRIKGALYRGDEVVALRIFTMHQHEMSVLSTGWGIGASTPEFWAWRAKQYALMATLLQDAGLTTSCFEPGVLRYHAALCTMQRAAYATDTSVDVRALVVHALSLAYDTFRHAQRGRLAHMTATRLAGVYQETEPAQALQYLERNLRWYRRETWTKLRYAVAYHAWTCARASHDPAATMRLALELAPVAQQYDVSYDTSDEATSSETVLPLDPGAASHWLHVCAVFARGTLTLPGSMAWQLRIEPWATSRLPSWPWRTLRVYARESDTPVCVVTYDAQAPTTQVTMREAIAWPAQRPGTGTTSWTWADKAPLWVQGAMAVSQASDVTFSHVVLTLQTPLAPVDLAIDVDRDAPCVWYVPTTHQRLPLPPRPDVRTLHAVAEHVAINVPTTMYPGEVVGITMPTTPTTVRVAPEAWATGAAWLDETSAQEAMDSVAASTLWLRAPSILGTFRVHTHATSTETHGVHVQPLLHVQSHVHWRDASDGRVLLHVEYLGTDALQLEHVYVAVAPELGIQAGAVWGAPTPNEAPAFPVWSPRTTATWIAPLQVTYTAADIHNDATTASTLVVQWRRPERDQPWPCETHVPIPALTPPPWARVRVHVTAPPTVVVGEAIWMTMHVLNQDAYHVADATIDVEVPDTALAAGPRKVTCSMLLPGEERTYTVALRPQRMGPYRLPLVRALALVPQQEPQRLTVPMDVHTVMVQAPTSWTPDHPAIPAPS</sequence>
<feature type="domain" description="Trafficking protein particle complex subunit 11" evidence="1">
    <location>
        <begin position="444"/>
        <end position="547"/>
    </location>
</feature>
<evidence type="ECO:0000259" key="1">
    <source>
        <dbReference type="Pfam" id="PF11817"/>
    </source>
</evidence>
<keyword evidence="3" id="KW-1185">Reference proteome</keyword>
<dbReference type="PANTHER" id="PTHR14374:SF0">
    <property type="entry name" value="TRAFFICKING PROTEIN PARTICLE COMPLEX SUBUNIT 11"/>
    <property type="match status" value="1"/>
</dbReference>
<dbReference type="AlphaFoldDB" id="A0A0M8MUY6"/>
<protein>
    <recommendedName>
        <fullName evidence="1">Trafficking protein particle complex subunit 11 domain-containing protein</fullName>
    </recommendedName>
</protein>
<name>A0A0M8MUY6_9BASI</name>
<dbReference type="EMBL" id="LGAV01000003">
    <property type="protein sequence ID" value="KOS14844.1"/>
    <property type="molecule type" value="Genomic_DNA"/>
</dbReference>
<reference evidence="2 3" key="1">
    <citation type="submission" date="2015-07" db="EMBL/GenBank/DDBJ databases">
        <title>Draft Genome Sequence of Malassezia furfur CBS1878 and Malassezia pachydermatis CBS1879.</title>
        <authorList>
            <person name="Triana S."/>
            <person name="Ohm R."/>
            <person name="Gonzalez A."/>
            <person name="DeCock H."/>
            <person name="Restrepo S."/>
            <person name="Celis A."/>
        </authorList>
    </citation>
    <scope>NUCLEOTIDE SEQUENCE [LARGE SCALE GENOMIC DNA]</scope>
    <source>
        <strain evidence="2 3">CBS 1879</strain>
    </source>
</reference>
<proteinExistence type="predicted"/>
<dbReference type="VEuPathDB" id="FungiDB:Malapachy_0789"/>